<dbReference type="Gene3D" id="3.10.100.10">
    <property type="entry name" value="Mannose-Binding Protein A, subunit A"/>
    <property type="match status" value="1"/>
</dbReference>
<evidence type="ECO:0000313" key="5">
    <source>
        <dbReference type="RefSeq" id="XP_028039616.1"/>
    </source>
</evidence>
<feature type="chain" id="PRO_5026655568" evidence="2">
    <location>
        <begin position="25"/>
        <end position="173"/>
    </location>
</feature>
<dbReference type="PROSITE" id="PS50041">
    <property type="entry name" value="C_TYPE_LECTIN_2"/>
    <property type="match status" value="1"/>
</dbReference>
<keyword evidence="1" id="KW-1015">Disulfide bond</keyword>
<dbReference type="SUPFAM" id="SSF56436">
    <property type="entry name" value="C-type lectin-like"/>
    <property type="match status" value="1"/>
</dbReference>
<name>A0A6J2KBF0_BOMMA</name>
<evidence type="ECO:0000256" key="2">
    <source>
        <dbReference type="SAM" id="SignalP"/>
    </source>
</evidence>
<dbReference type="RefSeq" id="XP_028039616.1">
    <property type="nucleotide sequence ID" value="XM_028183815.1"/>
</dbReference>
<gene>
    <name evidence="5" type="primary">LOC114250073</name>
</gene>
<evidence type="ECO:0000259" key="3">
    <source>
        <dbReference type="PROSITE" id="PS50041"/>
    </source>
</evidence>
<dbReference type="PANTHER" id="PTHR22801:SF63">
    <property type="entry name" value="C-TYPE LECTIN DOMAIN-CONTAINING PROTEIN"/>
    <property type="match status" value="1"/>
</dbReference>
<dbReference type="SMART" id="SM00034">
    <property type="entry name" value="CLECT"/>
    <property type="match status" value="1"/>
</dbReference>
<dbReference type="Pfam" id="PF00059">
    <property type="entry name" value="Lectin_C"/>
    <property type="match status" value="1"/>
</dbReference>
<dbReference type="OrthoDB" id="7357196at2759"/>
<keyword evidence="4" id="KW-1185">Reference proteome</keyword>
<evidence type="ECO:0000313" key="4">
    <source>
        <dbReference type="Proteomes" id="UP000504629"/>
    </source>
</evidence>
<organism evidence="4 5">
    <name type="scientific">Bombyx mandarina</name>
    <name type="common">Wild silk moth</name>
    <name type="synonym">Wild silkworm</name>
    <dbReference type="NCBI Taxonomy" id="7092"/>
    <lineage>
        <taxon>Eukaryota</taxon>
        <taxon>Metazoa</taxon>
        <taxon>Ecdysozoa</taxon>
        <taxon>Arthropoda</taxon>
        <taxon>Hexapoda</taxon>
        <taxon>Insecta</taxon>
        <taxon>Pterygota</taxon>
        <taxon>Neoptera</taxon>
        <taxon>Endopterygota</taxon>
        <taxon>Lepidoptera</taxon>
        <taxon>Glossata</taxon>
        <taxon>Ditrysia</taxon>
        <taxon>Bombycoidea</taxon>
        <taxon>Bombycidae</taxon>
        <taxon>Bombycinae</taxon>
        <taxon>Bombyx</taxon>
    </lineage>
</organism>
<dbReference type="CDD" id="cd00037">
    <property type="entry name" value="CLECT"/>
    <property type="match status" value="1"/>
</dbReference>
<dbReference type="AlphaFoldDB" id="A0A6J2KBF0"/>
<protein>
    <submittedName>
        <fullName evidence="5">CD209 antigen-like</fullName>
    </submittedName>
</protein>
<dbReference type="InterPro" id="IPR001304">
    <property type="entry name" value="C-type_lectin-like"/>
</dbReference>
<dbReference type="InterPro" id="IPR018378">
    <property type="entry name" value="C-type_lectin_CS"/>
</dbReference>
<accession>A0A6J2KBF0</accession>
<reference evidence="5" key="1">
    <citation type="submission" date="2025-08" db="UniProtKB">
        <authorList>
            <consortium name="RefSeq"/>
        </authorList>
    </citation>
    <scope>IDENTIFICATION</scope>
    <source>
        <tissue evidence="5">Silk gland</tissue>
    </source>
</reference>
<dbReference type="InterPro" id="IPR050801">
    <property type="entry name" value="Ca-Dep_Lectins_ImmuneDev"/>
</dbReference>
<evidence type="ECO:0000256" key="1">
    <source>
        <dbReference type="ARBA" id="ARBA00023157"/>
    </source>
</evidence>
<feature type="domain" description="C-type lectin" evidence="3">
    <location>
        <begin position="40"/>
        <end position="167"/>
    </location>
</feature>
<sequence length="173" mass="19830">MLFTTKMRLLAISFFFIAIAYVQSQPTDGYVLEKDVGIAYKLVYQAQNWTKAKEYCEQEGAKLAVPKSEEEFASIQKLVRHMHFPSVVNAEIKLIAWLGINNLENYKVWKNIDGQNIEDTGFHTWTGQDNGRGYSDDPAEPHCAGIDAINPGLRDWWCHRRQPYVCQKTVNSV</sequence>
<dbReference type="PROSITE" id="PS00615">
    <property type="entry name" value="C_TYPE_LECTIN_1"/>
    <property type="match status" value="1"/>
</dbReference>
<feature type="signal peptide" evidence="2">
    <location>
        <begin position="1"/>
        <end position="24"/>
    </location>
</feature>
<dbReference type="KEGG" id="bman:114250073"/>
<dbReference type="Proteomes" id="UP000504629">
    <property type="component" value="Unplaced"/>
</dbReference>
<dbReference type="InterPro" id="IPR016186">
    <property type="entry name" value="C-type_lectin-like/link_sf"/>
</dbReference>
<dbReference type="InterPro" id="IPR016187">
    <property type="entry name" value="CTDL_fold"/>
</dbReference>
<dbReference type="PANTHER" id="PTHR22801">
    <property type="entry name" value="LITHOSTATHINE"/>
    <property type="match status" value="1"/>
</dbReference>
<keyword evidence="2" id="KW-0732">Signal</keyword>
<proteinExistence type="predicted"/>
<dbReference type="GeneID" id="114250073"/>